<gene>
    <name evidence="2" type="primary">LOC116300175</name>
</gene>
<dbReference type="OrthoDB" id="9445642at2759"/>
<dbReference type="Proteomes" id="UP000515163">
    <property type="component" value="Unplaced"/>
</dbReference>
<dbReference type="RefSeq" id="XP_031564844.1">
    <property type="nucleotide sequence ID" value="XM_031708984.1"/>
</dbReference>
<evidence type="ECO:0000313" key="1">
    <source>
        <dbReference type="Proteomes" id="UP000515163"/>
    </source>
</evidence>
<reference evidence="2" key="1">
    <citation type="submission" date="2025-08" db="UniProtKB">
        <authorList>
            <consortium name="RefSeq"/>
        </authorList>
    </citation>
    <scope>IDENTIFICATION</scope>
    <source>
        <tissue evidence="2">Tentacle</tissue>
    </source>
</reference>
<accession>A0A6P8I8G0</accession>
<dbReference type="AlphaFoldDB" id="A0A6P8I8G0"/>
<proteinExistence type="predicted"/>
<protein>
    <submittedName>
        <fullName evidence="2">Uncharacterized protein LOC116300175 isoform X2</fullName>
    </submittedName>
</protein>
<keyword evidence="1" id="KW-1185">Reference proteome</keyword>
<dbReference type="GeneID" id="116300175"/>
<evidence type="ECO:0000313" key="2">
    <source>
        <dbReference type="RefSeq" id="XP_031564844.1"/>
    </source>
</evidence>
<organism evidence="1 2">
    <name type="scientific">Actinia tenebrosa</name>
    <name type="common">Australian red waratah sea anemone</name>
    <dbReference type="NCBI Taxonomy" id="6105"/>
    <lineage>
        <taxon>Eukaryota</taxon>
        <taxon>Metazoa</taxon>
        <taxon>Cnidaria</taxon>
        <taxon>Anthozoa</taxon>
        <taxon>Hexacorallia</taxon>
        <taxon>Actiniaria</taxon>
        <taxon>Actiniidae</taxon>
        <taxon>Actinia</taxon>
    </lineage>
</organism>
<sequence>MVSLPKPDFMTPQVDTDVIPTSQLAASRRKVLRKKCEEQEPRINLPTSERFNVSYEPNRGPKKPICLAARKQVWNFHILSADF</sequence>
<name>A0A6P8I8G0_ACTTE</name>